<reference evidence="3" key="1">
    <citation type="submission" date="2022-11" db="UniProtKB">
        <authorList>
            <consortium name="WormBaseParasite"/>
        </authorList>
    </citation>
    <scope>IDENTIFICATION</scope>
</reference>
<dbReference type="WBParaSite" id="Gr19_v10_g10842.t1">
    <property type="protein sequence ID" value="Gr19_v10_g10842.t1"/>
    <property type="gene ID" value="Gr19_v10_g10842"/>
</dbReference>
<feature type="compositionally biased region" description="Low complexity" evidence="1">
    <location>
        <begin position="142"/>
        <end position="151"/>
    </location>
</feature>
<sequence>MAPKYDIYRYDTIRYTVLTNQSEPQANNKSQPKIKVELHEEQFDGRLREEFALKGVIKVEHEPHYGAVKVEGTVTIKHESADEFDQNNSKEAKQLSDQNNSTDQNESVDLRQEFTIRRVNRRRVGVGELTIGESGELTIGESASASCQSASRRQRVDHRRGGVGELTIGESASASRPSASRRQRVDHRRGGVGELTIGR</sequence>
<evidence type="ECO:0000313" key="3">
    <source>
        <dbReference type="WBParaSite" id="Gr19_v10_g10842.t1"/>
    </source>
</evidence>
<dbReference type="Proteomes" id="UP000887572">
    <property type="component" value="Unplaced"/>
</dbReference>
<evidence type="ECO:0000256" key="1">
    <source>
        <dbReference type="SAM" id="MobiDB-lite"/>
    </source>
</evidence>
<name>A0A914GUA0_GLORO</name>
<proteinExistence type="predicted"/>
<organism evidence="2 3">
    <name type="scientific">Globodera rostochiensis</name>
    <name type="common">Golden nematode worm</name>
    <name type="synonym">Heterodera rostochiensis</name>
    <dbReference type="NCBI Taxonomy" id="31243"/>
    <lineage>
        <taxon>Eukaryota</taxon>
        <taxon>Metazoa</taxon>
        <taxon>Ecdysozoa</taxon>
        <taxon>Nematoda</taxon>
        <taxon>Chromadorea</taxon>
        <taxon>Rhabditida</taxon>
        <taxon>Tylenchina</taxon>
        <taxon>Tylenchomorpha</taxon>
        <taxon>Tylenchoidea</taxon>
        <taxon>Heteroderidae</taxon>
        <taxon>Heteroderinae</taxon>
        <taxon>Globodera</taxon>
    </lineage>
</organism>
<dbReference type="AlphaFoldDB" id="A0A914GUA0"/>
<feature type="region of interest" description="Disordered" evidence="1">
    <location>
        <begin position="80"/>
        <end position="109"/>
    </location>
</feature>
<evidence type="ECO:0000313" key="2">
    <source>
        <dbReference type="Proteomes" id="UP000887572"/>
    </source>
</evidence>
<feature type="region of interest" description="Disordered" evidence="1">
    <location>
        <begin position="141"/>
        <end position="199"/>
    </location>
</feature>
<feature type="compositionally biased region" description="Polar residues" evidence="1">
    <location>
        <begin position="95"/>
        <end position="107"/>
    </location>
</feature>
<protein>
    <submittedName>
        <fullName evidence="3">Uncharacterized protein</fullName>
    </submittedName>
</protein>
<accession>A0A914GUA0</accession>
<keyword evidence="2" id="KW-1185">Reference proteome</keyword>